<evidence type="ECO:0000256" key="7">
    <source>
        <dbReference type="ARBA" id="ARBA00023136"/>
    </source>
</evidence>
<evidence type="ECO:0000256" key="9">
    <source>
        <dbReference type="PIRNR" id="PIRNR004862"/>
    </source>
</evidence>
<dbReference type="Pfam" id="PF01514">
    <property type="entry name" value="YscJ_FliF"/>
    <property type="match status" value="1"/>
</dbReference>
<keyword evidence="14" id="KW-0282">Flagellum</keyword>
<keyword evidence="5 11" id="KW-0812">Transmembrane</keyword>
<keyword evidence="4" id="KW-1003">Cell membrane</keyword>
<dbReference type="PANTHER" id="PTHR30046">
    <property type="entry name" value="FLAGELLAR M-RING PROTEIN"/>
    <property type="match status" value="1"/>
</dbReference>
<protein>
    <recommendedName>
        <fullName evidence="9">Flagellar M-ring protein</fullName>
    </recommendedName>
</protein>
<evidence type="ECO:0000259" key="13">
    <source>
        <dbReference type="Pfam" id="PF08345"/>
    </source>
</evidence>
<dbReference type="PIRSF" id="PIRSF004862">
    <property type="entry name" value="FliF"/>
    <property type="match status" value="1"/>
</dbReference>
<dbReference type="InterPro" id="IPR045851">
    <property type="entry name" value="AMP-bd_C_sf"/>
</dbReference>
<evidence type="ECO:0000256" key="6">
    <source>
        <dbReference type="ARBA" id="ARBA00022989"/>
    </source>
</evidence>
<comment type="similarity">
    <text evidence="3 9">Belongs to the FliF family.</text>
</comment>
<dbReference type="PANTHER" id="PTHR30046:SF0">
    <property type="entry name" value="FLAGELLAR M-RING PROTEIN"/>
    <property type="match status" value="1"/>
</dbReference>
<evidence type="ECO:0000256" key="2">
    <source>
        <dbReference type="ARBA" id="ARBA00004651"/>
    </source>
</evidence>
<dbReference type="InterPro" id="IPR013556">
    <property type="entry name" value="Flag_M-ring_C"/>
</dbReference>
<dbReference type="Gene3D" id="3.30.300.30">
    <property type="match status" value="1"/>
</dbReference>
<dbReference type="GO" id="GO:0003774">
    <property type="term" value="F:cytoskeletal motor activity"/>
    <property type="evidence" value="ECO:0007669"/>
    <property type="project" value="InterPro"/>
</dbReference>
<dbReference type="GO" id="GO:0071973">
    <property type="term" value="P:bacterial-type flagellum-dependent cell motility"/>
    <property type="evidence" value="ECO:0007669"/>
    <property type="project" value="InterPro"/>
</dbReference>
<dbReference type="InterPro" id="IPR043427">
    <property type="entry name" value="YscJ/FliF"/>
</dbReference>
<evidence type="ECO:0000256" key="10">
    <source>
        <dbReference type="SAM" id="MobiDB-lite"/>
    </source>
</evidence>
<dbReference type="InterPro" id="IPR006182">
    <property type="entry name" value="FliF_N_dom"/>
</dbReference>
<proteinExistence type="inferred from homology"/>
<feature type="domain" description="Flagellar M-ring N-terminal" evidence="12">
    <location>
        <begin position="46"/>
        <end position="221"/>
    </location>
</feature>
<name>A0A974Y2Z5_9THEO</name>
<dbReference type="PRINTS" id="PR01009">
    <property type="entry name" value="FLGMRINGFLIF"/>
</dbReference>
<accession>A0A974Y2Z5</accession>
<sequence length="500" mass="55401">MPVFINNIKNQAVDYWNKLETKRKYQIGIISLLIIGSIVLLVYLINRPNYEVLYSGLNVKDAGAVIDKLKNDIKIPYKITGNGSTIMVPAQYKDEVRMKLATEGIPQGGFSFNDAMNNSLATTDQERRQKYLYFVQNEIQNSLKTIDGVQDAKVNIVVPDQSNFALSNNENTASAAIMLVLKNGTTLSAQQINGITSYVSKSIEGLKPENVTIIDGNGKILVAQNDNNTDNANNQFELQNKVQNDLQNNIQSLLEQVFGPGNVIVRANVSLNFDKEVTDKVEWQPVIDNKGIVRSTQELKEVATGGAQGSPNGTVNNNTPQYTGSSNNNSSYNKTDTTINYEINQIKTTLTSAQGKIQKISLGVVVNNNNLNSSMKQQISDLVSNAAGGKNVSVTVQGIKFNTDLLNQMKNQKNAAGFPYVWILFISVLIMIGVYSYLMFKRKKAAESLTGEEAVSLIKPIEEIDVEATEKDEKKKQIEKFIKQKPEIVAQLIRTWLSEE</sequence>
<dbReference type="NCBIfam" id="TIGR00206">
    <property type="entry name" value="fliF"/>
    <property type="match status" value="1"/>
</dbReference>
<organism evidence="14 15">
    <name type="scientific">Aceticella autotrophica</name>
    <dbReference type="NCBI Taxonomy" id="2755338"/>
    <lineage>
        <taxon>Bacteria</taxon>
        <taxon>Bacillati</taxon>
        <taxon>Bacillota</taxon>
        <taxon>Clostridia</taxon>
        <taxon>Thermoanaerobacterales</taxon>
        <taxon>Thermoanaerobacteraceae</taxon>
        <taxon>Aceticella</taxon>
    </lineage>
</organism>
<feature type="compositionally biased region" description="Polar residues" evidence="10">
    <location>
        <begin position="309"/>
        <end position="324"/>
    </location>
</feature>
<dbReference type="KEGG" id="aaut:ACETAC_06765"/>
<keyword evidence="6 11" id="KW-1133">Transmembrane helix</keyword>
<keyword evidence="14" id="KW-0966">Cell projection</keyword>
<dbReference type="Pfam" id="PF08345">
    <property type="entry name" value="YscJ_FliF_C"/>
    <property type="match status" value="1"/>
</dbReference>
<dbReference type="EMBL" id="CP060096">
    <property type="protein sequence ID" value="QSZ26613.1"/>
    <property type="molecule type" value="Genomic_DNA"/>
</dbReference>
<dbReference type="AlphaFoldDB" id="A0A974Y2Z5"/>
<evidence type="ECO:0000256" key="4">
    <source>
        <dbReference type="ARBA" id="ARBA00022475"/>
    </source>
</evidence>
<feature type="transmembrane region" description="Helical" evidence="11">
    <location>
        <begin position="25"/>
        <end position="45"/>
    </location>
</feature>
<gene>
    <name evidence="14" type="primary">fliF</name>
    <name evidence="14" type="ORF">ACETAC_06765</name>
</gene>
<dbReference type="GO" id="GO:0005886">
    <property type="term" value="C:plasma membrane"/>
    <property type="evidence" value="ECO:0007669"/>
    <property type="project" value="UniProtKB-SubCell"/>
</dbReference>
<feature type="domain" description="Flagellar M-ring C-terminal" evidence="13">
    <location>
        <begin position="254"/>
        <end position="401"/>
    </location>
</feature>
<keyword evidence="14" id="KW-0969">Cilium</keyword>
<evidence type="ECO:0000256" key="5">
    <source>
        <dbReference type="ARBA" id="ARBA00022692"/>
    </source>
</evidence>
<dbReference type="InterPro" id="IPR000067">
    <property type="entry name" value="FlgMring_FliF"/>
</dbReference>
<keyword evidence="7 11" id="KW-0472">Membrane</keyword>
<feature type="region of interest" description="Disordered" evidence="10">
    <location>
        <begin position="300"/>
        <end position="333"/>
    </location>
</feature>
<evidence type="ECO:0000256" key="3">
    <source>
        <dbReference type="ARBA" id="ARBA00007971"/>
    </source>
</evidence>
<feature type="transmembrane region" description="Helical" evidence="11">
    <location>
        <begin position="420"/>
        <end position="440"/>
    </location>
</feature>
<comment type="subcellular location">
    <subcellularLocation>
        <location evidence="1 9">Bacterial flagellum basal body</location>
    </subcellularLocation>
    <subcellularLocation>
        <location evidence="2">Cell membrane</location>
        <topology evidence="2">Multi-pass membrane protein</topology>
    </subcellularLocation>
</comment>
<evidence type="ECO:0000256" key="11">
    <source>
        <dbReference type="SAM" id="Phobius"/>
    </source>
</evidence>
<reference evidence="14" key="1">
    <citation type="submission" date="2020-08" db="EMBL/GenBank/DDBJ databases">
        <title>Genomic insights into the carbon and energy metabolism of the first obligate autotrophic acetogenic bacterium Aceticella autotrophica gen. nov., sp. nov.</title>
        <authorList>
            <person name="Toshchakov S.V."/>
            <person name="Elcheninov A.G."/>
            <person name="Kublanov I.V."/>
            <person name="Frolov E.N."/>
            <person name="Lebedinsky A.V."/>
        </authorList>
    </citation>
    <scope>NUCLEOTIDE SEQUENCE</scope>
    <source>
        <strain evidence="14">3443-3Ac</strain>
    </source>
</reference>
<dbReference type="Proteomes" id="UP000671913">
    <property type="component" value="Chromosome"/>
</dbReference>
<evidence type="ECO:0000259" key="12">
    <source>
        <dbReference type="Pfam" id="PF01514"/>
    </source>
</evidence>
<dbReference type="GO" id="GO:0009431">
    <property type="term" value="C:bacterial-type flagellum basal body, MS ring"/>
    <property type="evidence" value="ECO:0007669"/>
    <property type="project" value="InterPro"/>
</dbReference>
<keyword evidence="15" id="KW-1185">Reference proteome</keyword>
<evidence type="ECO:0000256" key="8">
    <source>
        <dbReference type="ARBA" id="ARBA00023143"/>
    </source>
</evidence>
<evidence type="ECO:0000313" key="15">
    <source>
        <dbReference type="Proteomes" id="UP000671913"/>
    </source>
</evidence>
<evidence type="ECO:0000256" key="1">
    <source>
        <dbReference type="ARBA" id="ARBA00004117"/>
    </source>
</evidence>
<comment type="function">
    <text evidence="9">The M ring may be actively involved in energy transduction.</text>
</comment>
<dbReference type="RefSeq" id="WP_284679291.1">
    <property type="nucleotide sequence ID" value="NZ_CP060096.1"/>
</dbReference>
<keyword evidence="8 9" id="KW-0975">Bacterial flagellum</keyword>
<evidence type="ECO:0000313" key="14">
    <source>
        <dbReference type="EMBL" id="QSZ26613.1"/>
    </source>
</evidence>